<evidence type="ECO:0000313" key="2">
    <source>
        <dbReference type="Proteomes" id="UP000570595"/>
    </source>
</evidence>
<dbReference type="Proteomes" id="UP000570595">
    <property type="component" value="Unassembled WGS sequence"/>
</dbReference>
<protein>
    <submittedName>
        <fullName evidence="1">Uncharacterized protein</fullName>
    </submittedName>
</protein>
<reference evidence="1 2" key="1">
    <citation type="submission" date="2020-04" db="EMBL/GenBank/DDBJ databases">
        <title>Perkinsus olseni comparative genomics.</title>
        <authorList>
            <person name="Bogema D.R."/>
        </authorList>
    </citation>
    <scope>NUCLEOTIDE SEQUENCE [LARGE SCALE GENOMIC DNA]</scope>
    <source>
        <strain evidence="1">ATCC PRA-179</strain>
    </source>
</reference>
<sequence>VDASEIQFDPLDAARLEMSKYAGKPIVAWILHDGRLDPVNGPLSTDGGFEVTVSIQPQSVEGSGRKVKARVAVRSVRRQGSREKSLGTAKITLSLTKRDQEVLSRLRRQGKVKVEPPFKHGSPPIHYAGQPNPHCSLSYSSGGSYKTVWFIVLGNKVHPLAWRCPPNHLIGNISNVDGIAAPKGEYADAFEECKAGVKEYSKFFHIKKLFRKERALVIAICKHR</sequence>
<dbReference type="EMBL" id="JABAHT010000216">
    <property type="protein sequence ID" value="KAF4660887.1"/>
    <property type="molecule type" value="Genomic_DNA"/>
</dbReference>
<dbReference type="OrthoDB" id="438282at2759"/>
<accession>A0A7J6LNV2</accession>
<organism evidence="1 2">
    <name type="scientific">Perkinsus olseni</name>
    <name type="common">Perkinsus atlanticus</name>
    <dbReference type="NCBI Taxonomy" id="32597"/>
    <lineage>
        <taxon>Eukaryota</taxon>
        <taxon>Sar</taxon>
        <taxon>Alveolata</taxon>
        <taxon>Perkinsozoa</taxon>
        <taxon>Perkinsea</taxon>
        <taxon>Perkinsida</taxon>
        <taxon>Perkinsidae</taxon>
        <taxon>Perkinsus</taxon>
    </lineage>
</organism>
<dbReference type="AlphaFoldDB" id="A0A7J6LNV2"/>
<gene>
    <name evidence="1" type="ORF">FOZ61_003678</name>
</gene>
<proteinExistence type="predicted"/>
<comment type="caution">
    <text evidence="1">The sequence shown here is derived from an EMBL/GenBank/DDBJ whole genome shotgun (WGS) entry which is preliminary data.</text>
</comment>
<feature type="non-terminal residue" evidence="1">
    <location>
        <position position="1"/>
    </location>
</feature>
<evidence type="ECO:0000313" key="1">
    <source>
        <dbReference type="EMBL" id="KAF4660887.1"/>
    </source>
</evidence>
<name>A0A7J6LNV2_PEROL</name>